<proteinExistence type="inferred from homology"/>
<evidence type="ECO:0000256" key="3">
    <source>
        <dbReference type="ARBA" id="ARBA00023125"/>
    </source>
</evidence>
<sequence length="299" mass="33109">MLFVVLEKLDVKQMRLLLLLLQKRSLSKVALALNVSQQAISMQLKSLRMIFDDPLFVRDGQGMTPTAHALSLGDVIANVLSQLEQAAHPAQFLPEKVTATVVISATDYAQYTVTNRLFFRIRQLAPGIKLIVKELEIETLSTSMASGQLDLVVTTPAFLSDNLPYAPLFKETYQLVSSAKLPPKQLTHIQALNHYDHVIVSPSRANLTGSSQSWFEAQGVKRNIVAAIPHFSMLVDYVSNGDVLAYVPSKMLPNPGLREIHLPQQPPGFEVVVAWHPSRSQTPLHQWLVTQMQAITAAS</sequence>
<evidence type="ECO:0000313" key="6">
    <source>
        <dbReference type="EMBL" id="REL27089.1"/>
    </source>
</evidence>
<dbReference type="SUPFAM" id="SSF53850">
    <property type="entry name" value="Periplasmic binding protein-like II"/>
    <property type="match status" value="1"/>
</dbReference>
<dbReference type="Gene3D" id="3.40.190.10">
    <property type="entry name" value="Periplasmic binding protein-like II"/>
    <property type="match status" value="2"/>
</dbReference>
<name>A0A3E0TR96_9GAMM</name>
<dbReference type="InterPro" id="IPR000847">
    <property type="entry name" value="LysR_HTH_N"/>
</dbReference>
<dbReference type="InterPro" id="IPR036390">
    <property type="entry name" value="WH_DNA-bd_sf"/>
</dbReference>
<organism evidence="6 7">
    <name type="scientific">Thalassotalea euphylliae</name>
    <dbReference type="NCBI Taxonomy" id="1655234"/>
    <lineage>
        <taxon>Bacteria</taxon>
        <taxon>Pseudomonadati</taxon>
        <taxon>Pseudomonadota</taxon>
        <taxon>Gammaproteobacteria</taxon>
        <taxon>Alteromonadales</taxon>
        <taxon>Colwelliaceae</taxon>
        <taxon>Thalassotalea</taxon>
    </lineage>
</organism>
<keyword evidence="4" id="KW-0804">Transcription</keyword>
<dbReference type="InterPro" id="IPR036388">
    <property type="entry name" value="WH-like_DNA-bd_sf"/>
</dbReference>
<dbReference type="Proteomes" id="UP000256478">
    <property type="component" value="Unassembled WGS sequence"/>
</dbReference>
<dbReference type="InterPro" id="IPR005119">
    <property type="entry name" value="LysR_subst-bd"/>
</dbReference>
<protein>
    <submittedName>
        <fullName evidence="6">LysR family transcriptional regulator</fullName>
    </submittedName>
</protein>
<dbReference type="GO" id="GO:0003677">
    <property type="term" value="F:DNA binding"/>
    <property type="evidence" value="ECO:0007669"/>
    <property type="project" value="UniProtKB-KW"/>
</dbReference>
<reference evidence="6 7" key="1">
    <citation type="submission" date="2018-08" db="EMBL/GenBank/DDBJ databases">
        <title>Thalassotalea euphylliae genome.</title>
        <authorList>
            <person name="Summers S."/>
            <person name="Rice S.A."/>
            <person name="Freckelton M.L."/>
            <person name="Nedved B.T."/>
            <person name="Hadfield M.G."/>
        </authorList>
    </citation>
    <scope>NUCLEOTIDE SEQUENCE [LARGE SCALE GENOMIC DNA]</scope>
    <source>
        <strain evidence="6 7">H1</strain>
    </source>
</reference>
<accession>A0A3E0TR96</accession>
<dbReference type="PANTHER" id="PTHR30118">
    <property type="entry name" value="HTH-TYPE TRANSCRIPTIONAL REGULATOR LEUO-RELATED"/>
    <property type="match status" value="1"/>
</dbReference>
<comment type="similarity">
    <text evidence="1">Belongs to the LysR transcriptional regulatory family.</text>
</comment>
<dbReference type="InterPro" id="IPR050389">
    <property type="entry name" value="LysR-type_TF"/>
</dbReference>
<keyword evidence="2" id="KW-0805">Transcription regulation</keyword>
<evidence type="ECO:0000256" key="4">
    <source>
        <dbReference type="ARBA" id="ARBA00023163"/>
    </source>
</evidence>
<feature type="domain" description="HTH lysR-type" evidence="5">
    <location>
        <begin position="9"/>
        <end position="66"/>
    </location>
</feature>
<dbReference type="PROSITE" id="PS50931">
    <property type="entry name" value="HTH_LYSR"/>
    <property type="match status" value="1"/>
</dbReference>
<keyword evidence="3" id="KW-0238">DNA-binding</keyword>
<evidence type="ECO:0000256" key="1">
    <source>
        <dbReference type="ARBA" id="ARBA00009437"/>
    </source>
</evidence>
<dbReference type="Gene3D" id="1.10.10.10">
    <property type="entry name" value="Winged helix-like DNA-binding domain superfamily/Winged helix DNA-binding domain"/>
    <property type="match status" value="1"/>
</dbReference>
<dbReference type="AlphaFoldDB" id="A0A3E0TR96"/>
<evidence type="ECO:0000259" key="5">
    <source>
        <dbReference type="PROSITE" id="PS50931"/>
    </source>
</evidence>
<dbReference type="GO" id="GO:0003700">
    <property type="term" value="F:DNA-binding transcription factor activity"/>
    <property type="evidence" value="ECO:0007669"/>
    <property type="project" value="InterPro"/>
</dbReference>
<dbReference type="Pfam" id="PF00126">
    <property type="entry name" value="HTH_1"/>
    <property type="match status" value="1"/>
</dbReference>
<comment type="caution">
    <text evidence="6">The sequence shown here is derived from an EMBL/GenBank/DDBJ whole genome shotgun (WGS) entry which is preliminary data.</text>
</comment>
<dbReference type="PANTHER" id="PTHR30118:SF15">
    <property type="entry name" value="TRANSCRIPTIONAL REGULATORY PROTEIN"/>
    <property type="match status" value="1"/>
</dbReference>
<gene>
    <name evidence="6" type="ORF">DXX93_11270</name>
</gene>
<evidence type="ECO:0000313" key="7">
    <source>
        <dbReference type="Proteomes" id="UP000256478"/>
    </source>
</evidence>
<dbReference type="Pfam" id="PF03466">
    <property type="entry name" value="LysR_substrate"/>
    <property type="match status" value="1"/>
</dbReference>
<evidence type="ECO:0000256" key="2">
    <source>
        <dbReference type="ARBA" id="ARBA00023015"/>
    </source>
</evidence>
<dbReference type="SUPFAM" id="SSF46785">
    <property type="entry name" value="Winged helix' DNA-binding domain"/>
    <property type="match status" value="1"/>
</dbReference>
<dbReference type="EMBL" id="QUOU01000001">
    <property type="protein sequence ID" value="REL27089.1"/>
    <property type="molecule type" value="Genomic_DNA"/>
</dbReference>